<organism evidence="1 2">
    <name type="scientific">Beta vulgaris subsp. vulgaris</name>
    <name type="common">Beet</name>
    <dbReference type="NCBI Taxonomy" id="3555"/>
    <lineage>
        <taxon>Eukaryota</taxon>
        <taxon>Viridiplantae</taxon>
        <taxon>Streptophyta</taxon>
        <taxon>Embryophyta</taxon>
        <taxon>Tracheophyta</taxon>
        <taxon>Spermatophyta</taxon>
        <taxon>Magnoliopsida</taxon>
        <taxon>eudicotyledons</taxon>
        <taxon>Gunneridae</taxon>
        <taxon>Pentapetalae</taxon>
        <taxon>Caryophyllales</taxon>
        <taxon>Chenopodiaceae</taxon>
        <taxon>Betoideae</taxon>
        <taxon>Beta</taxon>
    </lineage>
</organism>
<dbReference type="Gramene" id="KMS97755">
    <property type="protein sequence ID" value="KMS97755"/>
    <property type="gene ID" value="BVRB_5g124260"/>
</dbReference>
<name>A0A0J8E3Q4_BETVV</name>
<reference evidence="1 2" key="1">
    <citation type="journal article" date="2014" name="Nature">
        <title>The genome of the recently domesticated crop plant sugar beet (Beta vulgaris).</title>
        <authorList>
            <person name="Dohm J.C."/>
            <person name="Minoche A.E."/>
            <person name="Holtgrawe D."/>
            <person name="Capella-Gutierrez S."/>
            <person name="Zakrzewski F."/>
            <person name="Tafer H."/>
            <person name="Rupp O."/>
            <person name="Sorensen T.R."/>
            <person name="Stracke R."/>
            <person name="Reinhardt R."/>
            <person name="Goesmann A."/>
            <person name="Kraft T."/>
            <person name="Schulz B."/>
            <person name="Stadler P.F."/>
            <person name="Schmidt T."/>
            <person name="Gabaldon T."/>
            <person name="Lehrach H."/>
            <person name="Weisshaar B."/>
            <person name="Himmelbauer H."/>
        </authorList>
    </citation>
    <scope>NUCLEOTIDE SEQUENCE [LARGE SCALE GENOMIC DNA]</scope>
    <source>
        <tissue evidence="1">Taproot</tissue>
    </source>
</reference>
<sequence>MAEITRLKNQNRVLKQSTKIMLKLYDDYAVEQRRLSAEIAEIRADVQLTQDAVKGVHSIIFSD</sequence>
<evidence type="ECO:0000313" key="1">
    <source>
        <dbReference type="EMBL" id="KMS97755.1"/>
    </source>
</evidence>
<protein>
    <submittedName>
        <fullName evidence="1">Uncharacterized protein</fullName>
    </submittedName>
</protein>
<keyword evidence="2" id="KW-1185">Reference proteome</keyword>
<proteinExistence type="predicted"/>
<evidence type="ECO:0000313" key="2">
    <source>
        <dbReference type="Proteomes" id="UP000035740"/>
    </source>
</evidence>
<accession>A0A0J8E3Q4</accession>
<dbReference type="AlphaFoldDB" id="A0A0J8E3Q4"/>
<dbReference type="Proteomes" id="UP000035740">
    <property type="component" value="Unassembled WGS sequence"/>
</dbReference>
<dbReference type="EMBL" id="KQ090293">
    <property type="protein sequence ID" value="KMS97755.1"/>
    <property type="molecule type" value="Genomic_DNA"/>
</dbReference>
<gene>
    <name evidence="1" type="ORF">BVRB_5g124260</name>
</gene>